<dbReference type="GO" id="GO:0005576">
    <property type="term" value="C:extracellular region"/>
    <property type="evidence" value="ECO:0007669"/>
    <property type="project" value="UniProtKB-SubCell"/>
</dbReference>
<evidence type="ECO:0000256" key="12">
    <source>
        <dbReference type="ARBA" id="ARBA00042985"/>
    </source>
</evidence>
<dbReference type="FunFam" id="2.40.10.10:FF:000068">
    <property type="entry name" value="transmembrane protease serine 2"/>
    <property type="match status" value="1"/>
</dbReference>
<dbReference type="SMART" id="SM00032">
    <property type="entry name" value="CCP"/>
    <property type="match status" value="2"/>
</dbReference>
<dbReference type="PROSITE" id="PS50026">
    <property type="entry name" value="EGF_3"/>
    <property type="match status" value="1"/>
</dbReference>
<evidence type="ECO:0000256" key="4">
    <source>
        <dbReference type="ARBA" id="ARBA00022542"/>
    </source>
</evidence>
<sequence>KFLCKVIPKSIQYVLLHLTDCSTTMVSEYKFINDNCPGAEWNIMCRGCCEYDQIRCKCPSQGEVVGYAVPCCRNEDNECDPCIFHPGCSIFENCKRCHNGTWGVRDDFFIKGKYCTECRRGWSGGDCMKCGGVINLPRGHITLEGYPNNAHCEWTIQVSPDFNIELRFLMLSLEFDYSCRYDYVEVRDGDSVDSRVIGRFCGNERPAPIRSSGSSLHILFVSDGYKSFDGFFATFEESSACSSSPCLHDGTCLLDTTDSYRCACLGGYTGRHCENMPEEKQCAEPGKPSNGNYLLVYGPGDVLIGSGDAPDTVKFFCNNSYALSGSAQRTCQPDGTWSGKQPQCVKACREPKVSDLVRQKVLPPATQSRTTPVHRLYYSSSALGKLYNVVSPTKPPPAPVELPPGYHHLHSQLQYECASPFYQHTGSARRTCLKTGKWSGRHVTCLPVCGKLPAFNEKKLSETRWPWHVAIYRRTDEASKIKPESEGAWQLICSGALVNQRSVVVAAHCVTDLGKVHVLKAADIKVVVGKHYRNDAKEPKSQQHLRVSAILVHPNYDPLVLDSDMAMLKLLDKAQINERVLPICLPSAQGGEITALQGYVMGWPILPEPGTRDNETTRVGTMELADVVLCESQYAQNGLLVSITDNMFCAREHPQGFSNICPSETGGIAVLPSSSSGLEGQGDFRVVWRLLGLVSWGYDQACSPSLYTVYTRAANFKDWIERNMK</sequence>
<dbReference type="Ensembl" id="ENSLOCT00000001660.1">
    <property type="protein sequence ID" value="ENSLOCP00000001655.1"/>
    <property type="gene ID" value="ENSLOCG00000001426.1"/>
</dbReference>
<dbReference type="InterPro" id="IPR043504">
    <property type="entry name" value="Peptidase_S1_PA_chymotrypsin"/>
</dbReference>
<dbReference type="Pfam" id="PF00089">
    <property type="entry name" value="Trypsin"/>
    <property type="match status" value="1"/>
</dbReference>
<reference evidence="20" key="1">
    <citation type="submission" date="2011-12" db="EMBL/GenBank/DDBJ databases">
        <title>The Draft Genome of Lepisosteus oculatus.</title>
        <authorList>
            <consortium name="The Broad Institute Genome Assembly &amp; Analysis Group"/>
            <consortium name="Computational R&amp;D Group"/>
            <consortium name="and Sequencing Platform"/>
            <person name="Di Palma F."/>
            <person name="Alfoldi J."/>
            <person name="Johnson J."/>
            <person name="Berlin A."/>
            <person name="Gnerre S."/>
            <person name="Jaffe D."/>
            <person name="MacCallum I."/>
            <person name="Young S."/>
            <person name="Walker B.J."/>
            <person name="Lander E.S."/>
            <person name="Lindblad-Toh K."/>
        </authorList>
    </citation>
    <scope>NUCLEOTIDE SEQUENCE [LARGE SCALE GENOMIC DNA]</scope>
</reference>
<evidence type="ECO:0000256" key="13">
    <source>
        <dbReference type="PROSITE-ProRule" id="PRU00076"/>
    </source>
</evidence>
<dbReference type="PROSITE" id="PS01180">
    <property type="entry name" value="CUB"/>
    <property type="match status" value="1"/>
</dbReference>
<evidence type="ECO:0000259" key="16">
    <source>
        <dbReference type="PROSITE" id="PS50026"/>
    </source>
</evidence>
<feature type="domain" description="Sushi" evidence="18">
    <location>
        <begin position="280"/>
        <end position="346"/>
    </location>
</feature>
<comment type="function">
    <text evidence="9">May play a role in regeneration of skeletal muscle.</text>
</comment>
<dbReference type="Gene3D" id="2.10.70.10">
    <property type="entry name" value="Complement Module, domain 1"/>
    <property type="match status" value="2"/>
</dbReference>
<dbReference type="CDD" id="cd00041">
    <property type="entry name" value="CUB"/>
    <property type="match status" value="1"/>
</dbReference>
<dbReference type="Pfam" id="PF00431">
    <property type="entry name" value="CUB"/>
    <property type="match status" value="1"/>
</dbReference>
<feature type="disulfide bond" evidence="14">
    <location>
        <begin position="317"/>
        <end position="344"/>
    </location>
</feature>
<dbReference type="Pfam" id="PF00084">
    <property type="entry name" value="Sushi"/>
    <property type="match status" value="2"/>
</dbReference>
<dbReference type="PANTHER" id="PTHR24254">
    <property type="entry name" value="PROTHROMBIN"/>
    <property type="match status" value="1"/>
</dbReference>
<comment type="subcellular location">
    <subcellularLocation>
        <location evidence="1">Secreted</location>
    </subcellularLocation>
</comment>
<keyword evidence="4" id="KW-0721">Serine protease homolog</keyword>
<dbReference type="GeneTree" id="ENSGT00940000154234"/>
<dbReference type="SMART" id="SM00020">
    <property type="entry name" value="Tryp_SPc"/>
    <property type="match status" value="1"/>
</dbReference>
<dbReference type="SUPFAM" id="SSF57196">
    <property type="entry name" value="EGF/Laminin"/>
    <property type="match status" value="1"/>
</dbReference>
<evidence type="ECO:0000256" key="10">
    <source>
        <dbReference type="ARBA" id="ARBA00040464"/>
    </source>
</evidence>
<dbReference type="InterPro" id="IPR000859">
    <property type="entry name" value="CUB_dom"/>
</dbReference>
<evidence type="ECO:0000256" key="7">
    <source>
        <dbReference type="ARBA" id="ARBA00023157"/>
    </source>
</evidence>
<protein>
    <recommendedName>
        <fullName evidence="10">Inactive serine protease PAMR1</fullName>
    </recommendedName>
    <alternativeName>
        <fullName evidence="12">Peptidase domain-containing protein associated with muscle regeneration 1</fullName>
    </alternativeName>
    <alternativeName>
        <fullName evidence="11">Regeneration-associated muscle protease homolog</fullName>
    </alternativeName>
</protein>
<evidence type="ECO:0000256" key="14">
    <source>
        <dbReference type="PROSITE-ProRule" id="PRU00302"/>
    </source>
</evidence>
<evidence type="ECO:0000313" key="20">
    <source>
        <dbReference type="Proteomes" id="UP000018468"/>
    </source>
</evidence>
<keyword evidence="3 13" id="KW-0245">EGF-like domain</keyword>
<dbReference type="InterPro" id="IPR051659">
    <property type="entry name" value="Serine_Protease_S1-Domain"/>
</dbReference>
<dbReference type="AlphaFoldDB" id="W5LZU8"/>
<dbReference type="InterPro" id="IPR009003">
    <property type="entry name" value="Peptidase_S1_PA"/>
</dbReference>
<dbReference type="GO" id="GO:0004252">
    <property type="term" value="F:serine-type endopeptidase activity"/>
    <property type="evidence" value="ECO:0007669"/>
    <property type="project" value="InterPro"/>
</dbReference>
<feature type="domain" description="EGF-like" evidence="16">
    <location>
        <begin position="237"/>
        <end position="274"/>
    </location>
</feature>
<evidence type="ECO:0000256" key="5">
    <source>
        <dbReference type="ARBA" id="ARBA00022729"/>
    </source>
</evidence>
<dbReference type="PANTHER" id="PTHR24254:SF9">
    <property type="entry name" value="INACTIVE SERINE PROTEASE PAMR1"/>
    <property type="match status" value="1"/>
</dbReference>
<keyword evidence="2" id="KW-0964">Secreted</keyword>
<evidence type="ECO:0000259" key="17">
    <source>
        <dbReference type="PROSITE" id="PS50240"/>
    </source>
</evidence>
<evidence type="ECO:0000256" key="9">
    <source>
        <dbReference type="ARBA" id="ARBA00037622"/>
    </source>
</evidence>
<keyword evidence="8" id="KW-0325">Glycoprotein</keyword>
<dbReference type="GO" id="GO:0006508">
    <property type="term" value="P:proteolysis"/>
    <property type="evidence" value="ECO:0007669"/>
    <property type="project" value="InterPro"/>
</dbReference>
<evidence type="ECO:0000256" key="11">
    <source>
        <dbReference type="ARBA" id="ARBA00041872"/>
    </source>
</evidence>
<keyword evidence="7 13" id="KW-1015">Disulfide bond</keyword>
<dbReference type="SUPFAM" id="SSF49854">
    <property type="entry name" value="Spermadhesin, CUB domain"/>
    <property type="match status" value="1"/>
</dbReference>
<keyword evidence="20" id="KW-1185">Reference proteome</keyword>
<dbReference type="PROSITE" id="PS50923">
    <property type="entry name" value="SUSHI"/>
    <property type="match status" value="2"/>
</dbReference>
<dbReference type="Bgee" id="ENSLOCG00000001426">
    <property type="expression patterns" value="Expressed in bone element and 11 other cell types or tissues"/>
</dbReference>
<reference evidence="19" key="2">
    <citation type="submission" date="2025-08" db="UniProtKB">
        <authorList>
            <consortium name="Ensembl"/>
        </authorList>
    </citation>
    <scope>IDENTIFICATION</scope>
</reference>
<dbReference type="PROSITE" id="PS01186">
    <property type="entry name" value="EGF_2"/>
    <property type="match status" value="1"/>
</dbReference>
<dbReference type="Gene3D" id="2.40.10.10">
    <property type="entry name" value="Trypsin-like serine proteases"/>
    <property type="match status" value="2"/>
</dbReference>
<keyword evidence="6" id="KW-0677">Repeat</keyword>
<dbReference type="FunFam" id="2.60.120.290:FF:000005">
    <property type="entry name" value="Procollagen C-endopeptidase enhancer 1"/>
    <property type="match status" value="1"/>
</dbReference>
<name>W5LZU8_LEPOC</name>
<dbReference type="InterPro" id="IPR000742">
    <property type="entry name" value="EGF"/>
</dbReference>
<dbReference type="Proteomes" id="UP000018468">
    <property type="component" value="Linkage group LG27"/>
</dbReference>
<dbReference type="PROSITE" id="PS50240">
    <property type="entry name" value="TRYPSIN_DOM"/>
    <property type="match status" value="1"/>
</dbReference>
<evidence type="ECO:0000256" key="8">
    <source>
        <dbReference type="ARBA" id="ARBA00023180"/>
    </source>
</evidence>
<comment type="caution">
    <text evidence="13">Lacks conserved residue(s) required for the propagation of feature annotation.</text>
</comment>
<evidence type="ECO:0000259" key="15">
    <source>
        <dbReference type="PROSITE" id="PS01180"/>
    </source>
</evidence>
<reference evidence="19" key="3">
    <citation type="submission" date="2025-09" db="UniProtKB">
        <authorList>
            <consortium name="Ensembl"/>
        </authorList>
    </citation>
    <scope>IDENTIFICATION</scope>
</reference>
<dbReference type="InterPro" id="IPR001254">
    <property type="entry name" value="Trypsin_dom"/>
</dbReference>
<dbReference type="FunFam" id="2.10.25.10:FF:000063">
    <property type="entry name" value="Slit guidance ligand 2"/>
    <property type="match status" value="1"/>
</dbReference>
<evidence type="ECO:0000256" key="1">
    <source>
        <dbReference type="ARBA" id="ARBA00004613"/>
    </source>
</evidence>
<evidence type="ECO:0000256" key="2">
    <source>
        <dbReference type="ARBA" id="ARBA00022525"/>
    </source>
</evidence>
<dbReference type="SUPFAM" id="SSF57535">
    <property type="entry name" value="Complement control module/SCR domain"/>
    <property type="match status" value="1"/>
</dbReference>
<dbReference type="SUPFAM" id="SSF50494">
    <property type="entry name" value="Trypsin-like serine proteases"/>
    <property type="match status" value="1"/>
</dbReference>
<dbReference type="Pfam" id="PF00008">
    <property type="entry name" value="EGF"/>
    <property type="match status" value="1"/>
</dbReference>
<evidence type="ECO:0000313" key="19">
    <source>
        <dbReference type="Ensembl" id="ENSLOCP00000001655.1"/>
    </source>
</evidence>
<dbReference type="PROSITE" id="PS00022">
    <property type="entry name" value="EGF_1"/>
    <property type="match status" value="1"/>
</dbReference>
<dbReference type="SMART" id="SM00042">
    <property type="entry name" value="CUB"/>
    <property type="match status" value="1"/>
</dbReference>
<feature type="disulfide bond" evidence="13">
    <location>
        <begin position="264"/>
        <end position="273"/>
    </location>
</feature>
<evidence type="ECO:0000256" key="6">
    <source>
        <dbReference type="ARBA" id="ARBA00022737"/>
    </source>
</evidence>
<dbReference type="InterPro" id="IPR000436">
    <property type="entry name" value="Sushi_SCR_CCP_dom"/>
</dbReference>
<organism evidence="19 20">
    <name type="scientific">Lepisosteus oculatus</name>
    <name type="common">Spotted gar</name>
    <dbReference type="NCBI Taxonomy" id="7918"/>
    <lineage>
        <taxon>Eukaryota</taxon>
        <taxon>Metazoa</taxon>
        <taxon>Chordata</taxon>
        <taxon>Craniata</taxon>
        <taxon>Vertebrata</taxon>
        <taxon>Euteleostomi</taxon>
        <taxon>Actinopterygii</taxon>
        <taxon>Neopterygii</taxon>
        <taxon>Holostei</taxon>
        <taxon>Semionotiformes</taxon>
        <taxon>Lepisosteidae</taxon>
        <taxon>Lepisosteus</taxon>
    </lineage>
</organism>
<proteinExistence type="predicted"/>
<dbReference type="CDD" id="cd00190">
    <property type="entry name" value="Tryp_SPc"/>
    <property type="match status" value="1"/>
</dbReference>
<dbReference type="EMBL" id="AHAT01008121">
    <property type="status" value="NOT_ANNOTATED_CDS"/>
    <property type="molecule type" value="Genomic_DNA"/>
</dbReference>
<dbReference type="InterPro" id="IPR035914">
    <property type="entry name" value="Sperma_CUB_dom_sf"/>
</dbReference>
<keyword evidence="5" id="KW-0732">Signal</keyword>
<dbReference type="HOGENOM" id="CLU_025988_0_0_1"/>
<keyword evidence="14" id="KW-0768">Sushi</keyword>
<feature type="domain" description="Sushi" evidence="18">
    <location>
        <begin position="391"/>
        <end position="447"/>
    </location>
</feature>
<dbReference type="CDD" id="cd00033">
    <property type="entry name" value="CCP"/>
    <property type="match status" value="2"/>
</dbReference>
<evidence type="ECO:0000259" key="18">
    <source>
        <dbReference type="PROSITE" id="PS50923"/>
    </source>
</evidence>
<feature type="domain" description="CUB" evidence="15">
    <location>
        <begin position="130"/>
        <end position="238"/>
    </location>
</feature>
<evidence type="ECO:0000256" key="3">
    <source>
        <dbReference type="ARBA" id="ARBA00022536"/>
    </source>
</evidence>
<dbReference type="Gene3D" id="2.60.120.290">
    <property type="entry name" value="Spermadhesin, CUB domain"/>
    <property type="match status" value="1"/>
</dbReference>
<dbReference type="CDD" id="cd00054">
    <property type="entry name" value="EGF_CA"/>
    <property type="match status" value="1"/>
</dbReference>
<dbReference type="Gene3D" id="2.10.25.10">
    <property type="entry name" value="Laminin"/>
    <property type="match status" value="1"/>
</dbReference>
<feature type="domain" description="Peptidase S1" evidence="17">
    <location>
        <begin position="447"/>
        <end position="725"/>
    </location>
</feature>
<accession>W5LZU8</accession>
<dbReference type="InterPro" id="IPR035976">
    <property type="entry name" value="Sushi/SCR/CCP_sf"/>
</dbReference>
<dbReference type="SMART" id="SM00181">
    <property type="entry name" value="EGF"/>
    <property type="match status" value="2"/>
</dbReference>